<feature type="compositionally biased region" description="Gly residues" evidence="1">
    <location>
        <begin position="406"/>
        <end position="417"/>
    </location>
</feature>
<evidence type="ECO:0000313" key="3">
    <source>
        <dbReference type="Proteomes" id="UP000606922"/>
    </source>
</evidence>
<sequence length="488" mass="45515">MGTAEKQLQAIANAPSNWDIPALTDLKTSAGQLVDAMTAINGSLVWEGATAEAAKAAFVAMRENFAIVESVITEIESIVKSANAAREAAVAAVDGLSSATVDPTIVAAARTASAIVFRGITLPADGAINVIEGILGNQREEEAQAAVDKLSNDLAEQRALLLTAVDPLTRYQPAVGDVTPPSLPEPPPFEYDTPGYTPGEYPGAGGGNGGGVGGGGGVVYVPTEPPTINIPTTTGLPTFTPLPATVSVDGDTTGSLPSNPINTLPGSAPHFPGGSSNFGGGSGGGGGAGLGAGLIGSGSGGLGAGLVGGGAAAAAAAARLRAGAAGGGGGTRGGISGLSGTNGASAKLGAGGLGGANGVGAGGSRGLGGATLGGANGGVGGSGSGASGSAAAGSAGGRAGGGGGLLGSQGAGGGTGNGTNVTSTTTAAAGGRGTGTGTGMMGGGAASEERDKRVGLGGLMAPKLDDESDAAPRSAGASAGGRDEQPQD</sequence>
<accession>A0A916SSP4</accession>
<proteinExistence type="predicted"/>
<dbReference type="AlphaFoldDB" id="A0A916SSP4"/>
<feature type="compositionally biased region" description="Gly residues" evidence="1">
    <location>
        <begin position="430"/>
        <end position="445"/>
    </location>
</feature>
<reference evidence="2" key="1">
    <citation type="journal article" date="2014" name="Int. J. Syst. Evol. Microbiol.">
        <title>Complete genome sequence of Corynebacterium casei LMG S-19264T (=DSM 44701T), isolated from a smear-ripened cheese.</title>
        <authorList>
            <consortium name="US DOE Joint Genome Institute (JGI-PGF)"/>
            <person name="Walter F."/>
            <person name="Albersmeier A."/>
            <person name="Kalinowski J."/>
            <person name="Ruckert C."/>
        </authorList>
    </citation>
    <scope>NUCLEOTIDE SEQUENCE</scope>
    <source>
        <strain evidence="2">CGMCC 1.12813</strain>
    </source>
</reference>
<name>A0A916SSP4_9MICO</name>
<feature type="region of interest" description="Disordered" evidence="1">
    <location>
        <begin position="406"/>
        <end position="488"/>
    </location>
</feature>
<reference evidence="2" key="2">
    <citation type="submission" date="2020-09" db="EMBL/GenBank/DDBJ databases">
        <authorList>
            <person name="Sun Q."/>
            <person name="Zhou Y."/>
        </authorList>
    </citation>
    <scope>NUCLEOTIDE SEQUENCE</scope>
    <source>
        <strain evidence="2">CGMCC 1.12813</strain>
    </source>
</reference>
<protein>
    <submittedName>
        <fullName evidence="2">Uncharacterized protein</fullName>
    </submittedName>
</protein>
<evidence type="ECO:0000313" key="2">
    <source>
        <dbReference type="EMBL" id="GGB11714.1"/>
    </source>
</evidence>
<keyword evidence="3" id="KW-1185">Reference proteome</keyword>
<evidence type="ECO:0000256" key="1">
    <source>
        <dbReference type="SAM" id="MobiDB-lite"/>
    </source>
</evidence>
<organism evidence="2 3">
    <name type="scientific">Conyzicola nivalis</name>
    <dbReference type="NCBI Taxonomy" id="1477021"/>
    <lineage>
        <taxon>Bacteria</taxon>
        <taxon>Bacillati</taxon>
        <taxon>Actinomycetota</taxon>
        <taxon>Actinomycetes</taxon>
        <taxon>Micrococcales</taxon>
        <taxon>Microbacteriaceae</taxon>
        <taxon>Conyzicola</taxon>
    </lineage>
</organism>
<gene>
    <name evidence="2" type="ORF">GCM10010979_27540</name>
</gene>
<feature type="compositionally biased region" description="Low complexity" evidence="1">
    <location>
        <begin position="418"/>
        <end position="429"/>
    </location>
</feature>
<comment type="caution">
    <text evidence="2">The sequence shown here is derived from an EMBL/GenBank/DDBJ whole genome shotgun (WGS) entry which is preliminary data.</text>
</comment>
<dbReference type="EMBL" id="BMGB01000002">
    <property type="protein sequence ID" value="GGB11714.1"/>
    <property type="molecule type" value="Genomic_DNA"/>
</dbReference>
<dbReference type="RefSeq" id="WP_188511362.1">
    <property type="nucleotide sequence ID" value="NZ_BMGB01000002.1"/>
</dbReference>
<dbReference type="Proteomes" id="UP000606922">
    <property type="component" value="Unassembled WGS sequence"/>
</dbReference>